<name>A0A8C2YX02_CYCLU</name>
<evidence type="ECO:0000256" key="6">
    <source>
        <dbReference type="ARBA" id="ARBA00022833"/>
    </source>
</evidence>
<keyword evidence="7" id="KW-0234">DNA repair</keyword>
<protein>
    <recommendedName>
        <fullName evidence="10">BRCT domain-containing protein</fullName>
    </recommendedName>
</protein>
<feature type="compositionally biased region" description="Basic and acidic residues" evidence="9">
    <location>
        <begin position="148"/>
        <end position="157"/>
    </location>
</feature>
<feature type="region of interest" description="Disordered" evidence="9">
    <location>
        <begin position="505"/>
        <end position="534"/>
    </location>
</feature>
<feature type="region of interest" description="Disordered" evidence="9">
    <location>
        <begin position="1"/>
        <end position="104"/>
    </location>
</feature>
<feature type="compositionally biased region" description="Polar residues" evidence="9">
    <location>
        <begin position="946"/>
        <end position="957"/>
    </location>
</feature>
<dbReference type="FunFam" id="3.40.50.10190:FF:000006">
    <property type="entry name" value="Breast cancer type 1 susceptibility protein homolog"/>
    <property type="match status" value="1"/>
</dbReference>
<dbReference type="InterPro" id="IPR031099">
    <property type="entry name" value="BRCA1-associated"/>
</dbReference>
<dbReference type="PROSITE" id="PS50172">
    <property type="entry name" value="BRCT"/>
    <property type="match status" value="2"/>
</dbReference>
<sequence length="1249" mass="137717">MGLEDTSPMTTEIEGLDSGLGEAPPTSDKKMHSPTDNLETEMTEVVETLTHKTRGKTRFLKLEKASLPPSLISDETEHQPLRKSSRKKQKKDLEPDKILEEKQKKSLQKVAEWLMKVPTEGSLELDKRNEDTEDSDSCSSGSTIDINTHNRDVNPKREERAKALEEQVFGAVYKRERRGNRTISPPLHVFSKTPTTKKQIISKIRKRKTLTPVDTSESGMEEEQQGIEEGNDTSSDIVTKAKQTEVMEDNSKDKYGEELNKMPESDKIDDNDDFRCSASDIRQLPHRKSNRGTRNAPQQVDSDLQEQAEAKSESAEQKQTEKRKSKNKRSEKSKTARVPKPLVLVGVTDGETSPKARPRSEVQVHIENYPSSEDQEIPVMRITRRSRRLQLFAEEVQEGHKTNLKANIAEKGNNVAKQSEEAKGGTLDYKASTQNGNMTRVAERNGCIFDQELEEIENMESGERTTEDVKESIAEVPNVSPLSEANAACYVVPSSTSPATAVVEPTLESDDQNNTHQTKCAGTEDEEDKNDSELDTEQLLKSFKATKRKSFLLGAPNVKRSRGLDQENLQAAEAEVKQRLCSGVESKKNLVYTKVPEISKQEALRDNENSSWSDFISPSNSPIHTRKPVIEKPDQVAVEASIPDDSCSGQDSAGGTCVSRNSVSSALTPNKVQDIESTHLSVGPQVLDSGLCFRAVEHEELNEPSKCSQVTENQLDCTVRDAGQGKEIRDRVSVHKSAASGTHSVNSTQQSLNAESSLTPNGLGLPVVQIVHEATSHSHGSGEPSSHSSIKSVPRKRTRARRLESSFESDCSEEGLPTLTEIFGTSVRPPAMTKDQGDSREDNRCEGAIAGGAQQLSRPPACPSPDCVNSSQGSVDLFGTPDECNVPVNDIGVSSQFETSQFSSEVLVTQQKIEMQKELVRLEKMMALVSEVLQEKEDSPAKEVPSETNQSRQTTDANSKRLLPCDRDTGQSSDREAAPEVERESSTRPSAHGSRAEMGPGVKGTGASKTPSSSAAKTLKNSASVVDGKEDKENNTPPRDGRKTKIVLVSSGLDPNEQLLVKRFSKRVGARVVSKVTPEVTHIIMHTDEQLVCERTLKYFLGIAGRKWVVSFQWISECFRQKELLDESAFEVRGDVVNGPNHQGPMRARTSEDNNLLMKSYTICFQGPFTDMTTDEMEWMVELCGGTVVKDPLLLDSKRISHQLVIVQSGSESSSTYSSLSGRATVVTRGWLLDSVATYTLQHHNKCTT</sequence>
<dbReference type="GO" id="GO:0000724">
    <property type="term" value="P:double-strand break repair via homologous recombination"/>
    <property type="evidence" value="ECO:0007669"/>
    <property type="project" value="TreeGrafter"/>
</dbReference>
<evidence type="ECO:0000256" key="8">
    <source>
        <dbReference type="ARBA" id="ARBA00023242"/>
    </source>
</evidence>
<keyword evidence="12" id="KW-1185">Reference proteome</keyword>
<proteinExistence type="predicted"/>
<feature type="compositionally biased region" description="Polar residues" evidence="9">
    <location>
        <begin position="739"/>
        <end position="760"/>
    </location>
</feature>
<organism evidence="11 12">
    <name type="scientific">Cyclopterus lumpus</name>
    <name type="common">Lumpsucker</name>
    <dbReference type="NCBI Taxonomy" id="8103"/>
    <lineage>
        <taxon>Eukaryota</taxon>
        <taxon>Metazoa</taxon>
        <taxon>Chordata</taxon>
        <taxon>Craniata</taxon>
        <taxon>Vertebrata</taxon>
        <taxon>Euteleostomi</taxon>
        <taxon>Actinopterygii</taxon>
        <taxon>Neopterygii</taxon>
        <taxon>Teleostei</taxon>
        <taxon>Neoteleostei</taxon>
        <taxon>Acanthomorphata</taxon>
        <taxon>Eupercaria</taxon>
        <taxon>Perciformes</taxon>
        <taxon>Cottioidei</taxon>
        <taxon>Cottales</taxon>
        <taxon>Cyclopteridae</taxon>
        <taxon>Cyclopterus</taxon>
    </lineage>
</organism>
<feature type="domain" description="BRCT" evidence="10">
    <location>
        <begin position="1153"/>
        <end position="1236"/>
    </location>
</feature>
<feature type="region of interest" description="Disordered" evidence="9">
    <location>
        <begin position="734"/>
        <end position="760"/>
    </location>
</feature>
<feature type="compositionally biased region" description="Low complexity" evidence="9">
    <location>
        <begin position="1005"/>
        <end position="1018"/>
    </location>
</feature>
<feature type="compositionally biased region" description="Basic and acidic residues" evidence="9">
    <location>
        <begin position="1027"/>
        <end position="1043"/>
    </location>
</feature>
<dbReference type="SMART" id="SM00292">
    <property type="entry name" value="BRCT"/>
    <property type="match status" value="2"/>
</dbReference>
<dbReference type="AlphaFoldDB" id="A0A8C2YX02"/>
<accession>A0A8C2YX02</accession>
<evidence type="ECO:0000259" key="10">
    <source>
        <dbReference type="PROSITE" id="PS50172"/>
    </source>
</evidence>
<evidence type="ECO:0000313" key="12">
    <source>
        <dbReference type="Proteomes" id="UP000694565"/>
    </source>
</evidence>
<feature type="compositionally biased region" description="Low complexity" evidence="9">
    <location>
        <begin position="777"/>
        <end position="789"/>
    </location>
</feature>
<evidence type="ECO:0000256" key="1">
    <source>
        <dbReference type="ARBA" id="ARBA00004123"/>
    </source>
</evidence>
<dbReference type="Pfam" id="PF00533">
    <property type="entry name" value="BRCT"/>
    <property type="match status" value="2"/>
</dbReference>
<dbReference type="GO" id="GO:0031436">
    <property type="term" value="C:BRCA1-BARD1 complex"/>
    <property type="evidence" value="ECO:0007669"/>
    <property type="project" value="TreeGrafter"/>
</dbReference>
<dbReference type="PANTHER" id="PTHR13763:SF0">
    <property type="entry name" value="BREAST CANCER TYPE 1 SUSCEPTIBILITY PROTEIN"/>
    <property type="match status" value="1"/>
</dbReference>
<dbReference type="InterPro" id="IPR036420">
    <property type="entry name" value="BRCT_dom_sf"/>
</dbReference>
<feature type="compositionally biased region" description="Basic and acidic residues" evidence="9">
    <location>
        <begin position="933"/>
        <end position="945"/>
    </location>
</feature>
<evidence type="ECO:0000256" key="4">
    <source>
        <dbReference type="ARBA" id="ARBA00022763"/>
    </source>
</evidence>
<evidence type="ECO:0000256" key="5">
    <source>
        <dbReference type="ARBA" id="ARBA00022771"/>
    </source>
</evidence>
<dbReference type="GO" id="GO:0007095">
    <property type="term" value="P:mitotic G2 DNA damage checkpoint signaling"/>
    <property type="evidence" value="ECO:0007669"/>
    <property type="project" value="TreeGrafter"/>
</dbReference>
<dbReference type="GO" id="GO:0004842">
    <property type="term" value="F:ubiquitin-protein transferase activity"/>
    <property type="evidence" value="ECO:0007669"/>
    <property type="project" value="InterPro"/>
</dbReference>
<feature type="compositionally biased region" description="Acidic residues" evidence="9">
    <location>
        <begin position="219"/>
        <end position="231"/>
    </location>
</feature>
<dbReference type="InterPro" id="IPR011364">
    <property type="entry name" value="BRCA1"/>
</dbReference>
<feature type="compositionally biased region" description="Basic and acidic residues" evidence="9">
    <location>
        <begin position="308"/>
        <end position="334"/>
    </location>
</feature>
<dbReference type="PANTHER" id="PTHR13763">
    <property type="entry name" value="BREAST CANCER TYPE 1 SUSCEPTIBILITY PROTEIN BRCA1"/>
    <property type="match status" value="1"/>
</dbReference>
<dbReference type="GO" id="GO:0003677">
    <property type="term" value="F:DNA binding"/>
    <property type="evidence" value="ECO:0007669"/>
    <property type="project" value="InterPro"/>
</dbReference>
<feature type="compositionally biased region" description="Basic residues" evidence="9">
    <location>
        <begin position="81"/>
        <end position="90"/>
    </location>
</feature>
<dbReference type="GO" id="GO:0045944">
    <property type="term" value="P:positive regulation of transcription by RNA polymerase II"/>
    <property type="evidence" value="ECO:0007669"/>
    <property type="project" value="TreeGrafter"/>
</dbReference>
<keyword evidence="4" id="KW-0227">DNA damage</keyword>
<feature type="region of interest" description="Disordered" evidence="9">
    <location>
        <begin position="118"/>
        <end position="157"/>
    </location>
</feature>
<feature type="compositionally biased region" description="Basic and acidic residues" evidence="9">
    <location>
        <begin position="963"/>
        <end position="986"/>
    </location>
</feature>
<dbReference type="InterPro" id="IPR001357">
    <property type="entry name" value="BRCT_dom"/>
</dbReference>
<feature type="compositionally biased region" description="Basic and acidic residues" evidence="9">
    <location>
        <begin position="242"/>
        <end position="268"/>
    </location>
</feature>
<keyword evidence="3" id="KW-0677">Repeat</keyword>
<feature type="compositionally biased region" description="Basic and acidic residues" evidence="9">
    <location>
        <begin position="352"/>
        <end position="364"/>
    </location>
</feature>
<feature type="compositionally biased region" description="Basic and acidic residues" evidence="9">
    <location>
        <begin position="91"/>
        <end position="104"/>
    </location>
</feature>
<dbReference type="GO" id="GO:0008270">
    <property type="term" value="F:zinc ion binding"/>
    <property type="evidence" value="ECO:0007669"/>
    <property type="project" value="UniProtKB-KW"/>
</dbReference>
<feature type="region of interest" description="Disordered" evidence="9">
    <location>
        <begin position="774"/>
        <end position="811"/>
    </location>
</feature>
<keyword evidence="5" id="KW-0863">Zinc-finger</keyword>
<dbReference type="GO" id="GO:0070531">
    <property type="term" value="C:BRCA1-A complex"/>
    <property type="evidence" value="ECO:0007669"/>
    <property type="project" value="TreeGrafter"/>
</dbReference>
<feature type="compositionally biased region" description="Polar residues" evidence="9">
    <location>
        <begin position="137"/>
        <end position="147"/>
    </location>
</feature>
<feature type="region of interest" description="Disordered" evidence="9">
    <location>
        <begin position="176"/>
        <end position="364"/>
    </location>
</feature>
<keyword evidence="6" id="KW-0862">Zinc</keyword>
<feature type="compositionally biased region" description="Acidic residues" evidence="9">
    <location>
        <begin position="523"/>
        <end position="534"/>
    </location>
</feature>
<dbReference type="GeneTree" id="ENSGT00440000034289"/>
<feature type="region of interest" description="Disordered" evidence="9">
    <location>
        <begin position="933"/>
        <end position="1044"/>
    </location>
</feature>
<dbReference type="Proteomes" id="UP000694565">
    <property type="component" value="Unplaced"/>
</dbReference>
<evidence type="ECO:0000256" key="3">
    <source>
        <dbReference type="ARBA" id="ARBA00022737"/>
    </source>
</evidence>
<keyword evidence="2" id="KW-0479">Metal-binding</keyword>
<dbReference type="Ensembl" id="ENSCLMT00005003888.1">
    <property type="protein sequence ID" value="ENSCLMP00005003558.1"/>
    <property type="gene ID" value="ENSCLMG00005002039.1"/>
</dbReference>
<feature type="domain" description="BRCT" evidence="10">
    <location>
        <begin position="1047"/>
        <end position="1132"/>
    </location>
</feature>
<evidence type="ECO:0000256" key="7">
    <source>
        <dbReference type="ARBA" id="ARBA00023204"/>
    </source>
</evidence>
<dbReference type="Gene3D" id="3.40.50.10190">
    <property type="entry name" value="BRCT domain"/>
    <property type="match status" value="2"/>
</dbReference>
<evidence type="ECO:0000256" key="9">
    <source>
        <dbReference type="SAM" id="MobiDB-lite"/>
    </source>
</evidence>
<dbReference type="SUPFAM" id="SSF52113">
    <property type="entry name" value="BRCT domain"/>
    <property type="match status" value="2"/>
</dbReference>
<feature type="compositionally biased region" description="Polar residues" evidence="9">
    <location>
        <begin position="292"/>
        <end position="302"/>
    </location>
</feature>
<reference evidence="11" key="2">
    <citation type="submission" date="2025-09" db="UniProtKB">
        <authorList>
            <consortium name="Ensembl"/>
        </authorList>
    </citation>
    <scope>IDENTIFICATION</scope>
</reference>
<comment type="subcellular location">
    <subcellularLocation>
        <location evidence="1">Nucleus</location>
    </subcellularLocation>
</comment>
<evidence type="ECO:0000256" key="2">
    <source>
        <dbReference type="ARBA" id="ARBA00022723"/>
    </source>
</evidence>
<dbReference type="GO" id="GO:0043009">
    <property type="term" value="P:chordate embryonic development"/>
    <property type="evidence" value="ECO:0007669"/>
    <property type="project" value="TreeGrafter"/>
</dbReference>
<reference evidence="11" key="1">
    <citation type="submission" date="2025-08" db="UniProtKB">
        <authorList>
            <consortium name="Ensembl"/>
        </authorList>
    </citation>
    <scope>IDENTIFICATION</scope>
</reference>
<dbReference type="PRINTS" id="PR00493">
    <property type="entry name" value="BRSTCANCERI"/>
</dbReference>
<evidence type="ECO:0000313" key="11">
    <source>
        <dbReference type="Ensembl" id="ENSCLMP00005003558.1"/>
    </source>
</evidence>
<keyword evidence="8" id="KW-0539">Nucleus</keyword>